<feature type="region of interest" description="Disordered" evidence="6">
    <location>
        <begin position="1"/>
        <end position="28"/>
    </location>
</feature>
<keyword evidence="8" id="KW-1185">Reference proteome</keyword>
<evidence type="ECO:0000256" key="5">
    <source>
        <dbReference type="ARBA" id="ARBA00023136"/>
    </source>
</evidence>
<dbReference type="GO" id="GO:0045048">
    <property type="term" value="P:protein insertion into ER membrane"/>
    <property type="evidence" value="ECO:0007669"/>
    <property type="project" value="InterPro"/>
</dbReference>
<proteinExistence type="inferred from homology"/>
<dbReference type="PANTHER" id="PTHR13193:SF0">
    <property type="entry name" value="PAT COMPLEX SUBUNIT ASTERIX"/>
    <property type="match status" value="1"/>
</dbReference>
<protein>
    <submittedName>
        <fullName evidence="7">Protein Asterix</fullName>
    </submittedName>
</protein>
<dbReference type="GO" id="GO:0044183">
    <property type="term" value="F:protein folding chaperone"/>
    <property type="evidence" value="ECO:0007669"/>
    <property type="project" value="InterPro"/>
</dbReference>
<dbReference type="OrthoDB" id="284718at2759"/>
<dbReference type="AlphaFoldDB" id="A0A6G0Z3G4"/>
<evidence type="ECO:0000313" key="7">
    <source>
        <dbReference type="EMBL" id="KAF0764976.1"/>
    </source>
</evidence>
<organism evidence="7 8">
    <name type="scientific">Aphis craccivora</name>
    <name type="common">Cowpea aphid</name>
    <dbReference type="NCBI Taxonomy" id="307492"/>
    <lineage>
        <taxon>Eukaryota</taxon>
        <taxon>Metazoa</taxon>
        <taxon>Ecdysozoa</taxon>
        <taxon>Arthropoda</taxon>
        <taxon>Hexapoda</taxon>
        <taxon>Insecta</taxon>
        <taxon>Pterygota</taxon>
        <taxon>Neoptera</taxon>
        <taxon>Paraneoptera</taxon>
        <taxon>Hemiptera</taxon>
        <taxon>Sternorrhyncha</taxon>
        <taxon>Aphidomorpha</taxon>
        <taxon>Aphidoidea</taxon>
        <taxon>Aphididae</taxon>
        <taxon>Aphidini</taxon>
        <taxon>Aphis</taxon>
        <taxon>Aphis</taxon>
    </lineage>
</organism>
<keyword evidence="3" id="KW-0812">Transmembrane</keyword>
<evidence type="ECO:0000256" key="2">
    <source>
        <dbReference type="ARBA" id="ARBA00009066"/>
    </source>
</evidence>
<feature type="compositionally biased region" description="Basic and acidic residues" evidence="6">
    <location>
        <begin position="7"/>
        <end position="16"/>
    </location>
</feature>
<name>A0A6G0Z3G4_APHCR</name>
<dbReference type="GO" id="GO:0005789">
    <property type="term" value="C:endoplasmic reticulum membrane"/>
    <property type="evidence" value="ECO:0007669"/>
    <property type="project" value="InterPro"/>
</dbReference>
<dbReference type="EMBL" id="VUJU01001511">
    <property type="protein sequence ID" value="KAF0764976.1"/>
    <property type="molecule type" value="Genomic_DNA"/>
</dbReference>
<keyword evidence="5" id="KW-0472">Membrane</keyword>
<dbReference type="PANTHER" id="PTHR13193">
    <property type="entry name" value="CGI-140"/>
    <property type="match status" value="1"/>
</dbReference>
<evidence type="ECO:0000313" key="8">
    <source>
        <dbReference type="Proteomes" id="UP000478052"/>
    </source>
</evidence>
<sequence>MYSNHSSDPRRPDKEHRYKPKAVNSDNQALTPGEDLTSDYMNILGMILSMCGLLMKFKWAAWCAMFCSCISFANSKASDDNKQIFSSFIHCAIVKITMAPLKWQNKRIGYLNDAKKLLSMSAIVMSYLQNAQPMTPPWSTAFG</sequence>
<reference evidence="7 8" key="1">
    <citation type="submission" date="2019-08" db="EMBL/GenBank/DDBJ databases">
        <title>Whole genome of Aphis craccivora.</title>
        <authorList>
            <person name="Voronova N.V."/>
            <person name="Shulinski R.S."/>
            <person name="Bandarenka Y.V."/>
            <person name="Zhorov D.G."/>
            <person name="Warner D."/>
        </authorList>
    </citation>
    <scope>NUCLEOTIDE SEQUENCE [LARGE SCALE GENOMIC DNA]</scope>
    <source>
        <strain evidence="7">180601</strain>
        <tissue evidence="7">Whole Body</tissue>
    </source>
</reference>
<keyword evidence="4" id="KW-1133">Transmembrane helix</keyword>
<dbReference type="InterPro" id="IPR005351">
    <property type="entry name" value="ASTER"/>
</dbReference>
<comment type="similarity">
    <text evidence="2">Belongs to the Asterix family.</text>
</comment>
<dbReference type="Proteomes" id="UP000478052">
    <property type="component" value="Unassembled WGS sequence"/>
</dbReference>
<evidence type="ECO:0000256" key="3">
    <source>
        <dbReference type="ARBA" id="ARBA00022692"/>
    </source>
</evidence>
<gene>
    <name evidence="7" type="ORF">FWK35_00014354</name>
</gene>
<comment type="subcellular location">
    <subcellularLocation>
        <location evidence="1">Membrane</location>
    </subcellularLocation>
</comment>
<evidence type="ECO:0000256" key="6">
    <source>
        <dbReference type="SAM" id="MobiDB-lite"/>
    </source>
</evidence>
<evidence type="ECO:0000256" key="4">
    <source>
        <dbReference type="ARBA" id="ARBA00022989"/>
    </source>
</evidence>
<comment type="caution">
    <text evidence="7">The sequence shown here is derived from an EMBL/GenBank/DDBJ whole genome shotgun (WGS) entry which is preliminary data.</text>
</comment>
<dbReference type="Pfam" id="PF03669">
    <property type="entry name" value="ASTER"/>
    <property type="match status" value="1"/>
</dbReference>
<accession>A0A6G0Z3G4</accession>
<evidence type="ECO:0000256" key="1">
    <source>
        <dbReference type="ARBA" id="ARBA00004370"/>
    </source>
</evidence>